<accession>A0A5N0T5G2</accession>
<evidence type="ECO:0000313" key="3">
    <source>
        <dbReference type="Proteomes" id="UP000325372"/>
    </source>
</evidence>
<reference evidence="2 3" key="1">
    <citation type="submission" date="2019-09" db="EMBL/GenBank/DDBJ databases">
        <title>Wenzhouxiangella sp. Genome sequencing and assembly.</title>
        <authorList>
            <person name="Zhang R."/>
        </authorList>
    </citation>
    <scope>NUCLEOTIDE SEQUENCE [LARGE SCALE GENOMIC DNA]</scope>
    <source>
        <strain evidence="2 3">W260</strain>
    </source>
</reference>
<dbReference type="AlphaFoldDB" id="A0A5N0T5G2"/>
<dbReference type="CDD" id="cd04301">
    <property type="entry name" value="NAT_SF"/>
    <property type="match status" value="1"/>
</dbReference>
<dbReference type="InterPro" id="IPR051531">
    <property type="entry name" value="N-acetyltransferase"/>
</dbReference>
<dbReference type="SUPFAM" id="SSF55729">
    <property type="entry name" value="Acyl-CoA N-acyltransferases (Nat)"/>
    <property type="match status" value="1"/>
</dbReference>
<evidence type="ECO:0000259" key="1">
    <source>
        <dbReference type="PROSITE" id="PS51186"/>
    </source>
</evidence>
<keyword evidence="3" id="KW-1185">Reference proteome</keyword>
<evidence type="ECO:0000313" key="2">
    <source>
        <dbReference type="EMBL" id="KAA9130310.1"/>
    </source>
</evidence>
<dbReference type="PANTHER" id="PTHR43792:SF13">
    <property type="entry name" value="ACETYLTRANSFERASE"/>
    <property type="match status" value="1"/>
</dbReference>
<dbReference type="InterPro" id="IPR000182">
    <property type="entry name" value="GNAT_dom"/>
</dbReference>
<dbReference type="GO" id="GO:0016747">
    <property type="term" value="F:acyltransferase activity, transferring groups other than amino-acyl groups"/>
    <property type="evidence" value="ECO:0007669"/>
    <property type="project" value="InterPro"/>
</dbReference>
<dbReference type="Gene3D" id="3.40.630.30">
    <property type="match status" value="1"/>
</dbReference>
<dbReference type="Proteomes" id="UP000325372">
    <property type="component" value="Unassembled WGS sequence"/>
</dbReference>
<dbReference type="EMBL" id="VYXP01000008">
    <property type="protein sequence ID" value="KAA9130310.1"/>
    <property type="molecule type" value="Genomic_DNA"/>
</dbReference>
<keyword evidence="2" id="KW-0808">Transferase</keyword>
<comment type="caution">
    <text evidence="2">The sequence shown here is derived from an EMBL/GenBank/DDBJ whole genome shotgun (WGS) entry which is preliminary data.</text>
</comment>
<dbReference type="InterPro" id="IPR016181">
    <property type="entry name" value="Acyl_CoA_acyltransferase"/>
</dbReference>
<feature type="domain" description="N-acetyltransferase" evidence="1">
    <location>
        <begin position="39"/>
        <end position="199"/>
    </location>
</feature>
<sequence length="202" mass="21600">MGGRRGAPGPALERPAVGVFLVNGLNASYIDSARLRLVPATADITRADLDGPEALARRLGLDVPAEWPPELYSRHALQLTLALLADASHHGWTNWYLATRGGQGVSTLAGVCGFKGRPDGAGSVEITYSLLPAFQGQGLASEAVSRLVEWAFSHPRVNEVSAETFPHLRRSIAVLRRNGFMPAGKGSEYGVVRYVISRSNLA</sequence>
<dbReference type="PANTHER" id="PTHR43792">
    <property type="entry name" value="GNAT FAMILY, PUTATIVE (AFU_ORTHOLOGUE AFUA_3G00765)-RELATED-RELATED"/>
    <property type="match status" value="1"/>
</dbReference>
<dbReference type="Pfam" id="PF13302">
    <property type="entry name" value="Acetyltransf_3"/>
    <property type="match status" value="1"/>
</dbReference>
<dbReference type="PROSITE" id="PS51186">
    <property type="entry name" value="GNAT"/>
    <property type="match status" value="1"/>
</dbReference>
<protein>
    <submittedName>
        <fullName evidence="2">GNAT family N-acetyltransferase</fullName>
    </submittedName>
</protein>
<organism evidence="2 3">
    <name type="scientific">Marinihelvus fidelis</name>
    <dbReference type="NCBI Taxonomy" id="2613842"/>
    <lineage>
        <taxon>Bacteria</taxon>
        <taxon>Pseudomonadati</taxon>
        <taxon>Pseudomonadota</taxon>
        <taxon>Gammaproteobacteria</taxon>
        <taxon>Chromatiales</taxon>
        <taxon>Wenzhouxiangellaceae</taxon>
        <taxon>Marinihelvus</taxon>
    </lineage>
</organism>
<proteinExistence type="predicted"/>
<name>A0A5N0T5G2_9GAMM</name>
<gene>
    <name evidence="2" type="ORF">F3N42_13305</name>
</gene>